<organism evidence="7 8">
    <name type="scientific">Parasitella parasitica</name>
    <dbReference type="NCBI Taxonomy" id="35722"/>
    <lineage>
        <taxon>Eukaryota</taxon>
        <taxon>Fungi</taxon>
        <taxon>Fungi incertae sedis</taxon>
        <taxon>Mucoromycota</taxon>
        <taxon>Mucoromycotina</taxon>
        <taxon>Mucoromycetes</taxon>
        <taxon>Mucorales</taxon>
        <taxon>Mucorineae</taxon>
        <taxon>Mucoraceae</taxon>
        <taxon>Parasitella</taxon>
    </lineage>
</organism>
<dbReference type="Proteomes" id="UP000054107">
    <property type="component" value="Unassembled WGS sequence"/>
</dbReference>
<comment type="similarity">
    <text evidence="2">Belongs to the glycosyl hydrolase 5 (cellulase A) family.</text>
</comment>
<reference evidence="7 8" key="1">
    <citation type="submission" date="2014-09" db="EMBL/GenBank/DDBJ databases">
        <authorList>
            <person name="Ellenberger Sabrina"/>
        </authorList>
    </citation>
    <scope>NUCLEOTIDE SEQUENCE [LARGE SCALE GENOMIC DNA]</scope>
    <source>
        <strain evidence="7 8">CBS 412.66</strain>
    </source>
</reference>
<dbReference type="EC" id="3.2.1.78" evidence="3"/>
<evidence type="ECO:0000313" key="8">
    <source>
        <dbReference type="Proteomes" id="UP000054107"/>
    </source>
</evidence>
<dbReference type="GO" id="GO:0016985">
    <property type="term" value="F:mannan endo-1,4-beta-mannosidase activity"/>
    <property type="evidence" value="ECO:0007669"/>
    <property type="project" value="UniProtKB-EC"/>
</dbReference>
<accession>A0A0B7NXA2</accession>
<evidence type="ECO:0000259" key="6">
    <source>
        <dbReference type="Pfam" id="PF26410"/>
    </source>
</evidence>
<evidence type="ECO:0000256" key="2">
    <source>
        <dbReference type="ARBA" id="ARBA00005641"/>
    </source>
</evidence>
<gene>
    <name evidence="7" type="primary">PARPA_14308.1 scaffold 49704</name>
</gene>
<evidence type="ECO:0000256" key="5">
    <source>
        <dbReference type="ARBA" id="ARBA00023295"/>
    </source>
</evidence>
<evidence type="ECO:0000256" key="4">
    <source>
        <dbReference type="ARBA" id="ARBA00022801"/>
    </source>
</evidence>
<feature type="domain" description="Glycoside hydrolase family 5" evidence="6">
    <location>
        <begin position="2"/>
        <end position="155"/>
    </location>
</feature>
<dbReference type="Gene3D" id="3.20.20.80">
    <property type="entry name" value="Glycosidases"/>
    <property type="match status" value="1"/>
</dbReference>
<proteinExistence type="inferred from homology"/>
<evidence type="ECO:0000256" key="1">
    <source>
        <dbReference type="ARBA" id="ARBA00001678"/>
    </source>
</evidence>
<dbReference type="InterPro" id="IPR045053">
    <property type="entry name" value="MAN-like"/>
</dbReference>
<dbReference type="SUPFAM" id="SSF51445">
    <property type="entry name" value="(Trans)glycosidases"/>
    <property type="match status" value="1"/>
</dbReference>
<dbReference type="InterPro" id="IPR001547">
    <property type="entry name" value="Glyco_hydro_5"/>
</dbReference>
<dbReference type="STRING" id="35722.A0A0B7NXA2"/>
<name>A0A0B7NXA2_9FUNG</name>
<dbReference type="EMBL" id="LN734190">
    <property type="protein sequence ID" value="CEP19988.1"/>
    <property type="molecule type" value="Genomic_DNA"/>
</dbReference>
<keyword evidence="5" id="KW-0326">Glycosidase</keyword>
<dbReference type="PANTHER" id="PTHR31451">
    <property type="match status" value="1"/>
</dbReference>
<dbReference type="PANTHER" id="PTHR31451:SF40">
    <property type="entry name" value="GLYCOSIDE HYDROLASE FAMILY 5 DOMAIN-CONTAINING PROTEIN"/>
    <property type="match status" value="1"/>
</dbReference>
<sequence length="174" mass="20284">MSFVSVKDTQFYQYNRPYFIKGANYWQGINLAAETKYGGDRNRLNHELDQLQKMGVNNLRIMASSEGPDDQPYRMRPSLQPRLGEYNEKIFQGLDYLLDALSKRKMTAVSNGPGFAQYIAWITRKEIPYPVTRDKWDEFTEFTTKFYSDDSNIKDKAGKLQTNRSLHPKNGFTK</sequence>
<comment type="catalytic activity">
    <reaction evidence="1">
        <text>Random hydrolysis of (1-&gt;4)-beta-D-mannosidic linkages in mannans, galactomannans and glucomannans.</text>
        <dbReference type="EC" id="3.2.1.78"/>
    </reaction>
</comment>
<keyword evidence="8" id="KW-1185">Reference proteome</keyword>
<protein>
    <recommendedName>
        <fullName evidence="3">mannan endo-1,4-beta-mannosidase</fullName>
        <ecNumber evidence="3">3.2.1.78</ecNumber>
    </recommendedName>
</protein>
<keyword evidence="4" id="KW-0378">Hydrolase</keyword>
<evidence type="ECO:0000256" key="3">
    <source>
        <dbReference type="ARBA" id="ARBA00012706"/>
    </source>
</evidence>
<dbReference type="Pfam" id="PF26410">
    <property type="entry name" value="GH5_mannosidase"/>
    <property type="match status" value="1"/>
</dbReference>
<dbReference type="AlphaFoldDB" id="A0A0B7NXA2"/>
<evidence type="ECO:0000313" key="7">
    <source>
        <dbReference type="EMBL" id="CEP19988.1"/>
    </source>
</evidence>
<dbReference type="InterPro" id="IPR017853">
    <property type="entry name" value="GH"/>
</dbReference>
<dbReference type="OrthoDB" id="406631at2759"/>